<reference evidence="2" key="1">
    <citation type="submission" date="2018-04" db="EMBL/GenBank/DDBJ databases">
        <title>WGS assembly of Panicum hallii.</title>
        <authorList>
            <person name="Lovell J."/>
            <person name="Jenkins J."/>
            <person name="Lowry D."/>
            <person name="Mamidi S."/>
            <person name="Sreedasyam A."/>
            <person name="Weng X."/>
            <person name="Barry K."/>
            <person name="Bonette J."/>
            <person name="Campitelli B."/>
            <person name="Daum C."/>
            <person name="Gordon S."/>
            <person name="Gould B."/>
            <person name="Lipzen A."/>
            <person name="Macqueen A."/>
            <person name="Palacio-Mejia J."/>
            <person name="Plott C."/>
            <person name="Shakirov E."/>
            <person name="Shu S."/>
            <person name="Yoshinaga Y."/>
            <person name="Zane M."/>
            <person name="Rokhsar D."/>
            <person name="Grimwood J."/>
            <person name="Schmutz J."/>
            <person name="Juenger T."/>
        </authorList>
    </citation>
    <scope>NUCLEOTIDE SEQUENCE [LARGE SCALE GENOMIC DNA]</scope>
    <source>
        <strain evidence="2">FIL2</strain>
    </source>
</reference>
<dbReference type="EMBL" id="CM008052">
    <property type="protein sequence ID" value="PAN38764.1"/>
    <property type="molecule type" value="Genomic_DNA"/>
</dbReference>
<dbReference type="Proteomes" id="UP000243499">
    <property type="component" value="Chromosome 7"/>
</dbReference>
<evidence type="ECO:0000256" key="1">
    <source>
        <dbReference type="SAM" id="MobiDB-lite"/>
    </source>
</evidence>
<protein>
    <submittedName>
        <fullName evidence="2">Uncharacterized protein</fullName>
    </submittedName>
</protein>
<feature type="compositionally biased region" description="Basic and acidic residues" evidence="1">
    <location>
        <begin position="117"/>
        <end position="132"/>
    </location>
</feature>
<feature type="region of interest" description="Disordered" evidence="1">
    <location>
        <begin position="73"/>
        <end position="132"/>
    </location>
</feature>
<gene>
    <name evidence="2" type="ORF">PAHAL_7G196000</name>
</gene>
<organism evidence="2">
    <name type="scientific">Panicum hallii</name>
    <dbReference type="NCBI Taxonomy" id="206008"/>
    <lineage>
        <taxon>Eukaryota</taxon>
        <taxon>Viridiplantae</taxon>
        <taxon>Streptophyta</taxon>
        <taxon>Embryophyta</taxon>
        <taxon>Tracheophyta</taxon>
        <taxon>Spermatophyta</taxon>
        <taxon>Magnoliopsida</taxon>
        <taxon>Liliopsida</taxon>
        <taxon>Poales</taxon>
        <taxon>Poaceae</taxon>
        <taxon>PACMAD clade</taxon>
        <taxon>Panicoideae</taxon>
        <taxon>Panicodae</taxon>
        <taxon>Paniceae</taxon>
        <taxon>Panicinae</taxon>
        <taxon>Panicum</taxon>
        <taxon>Panicum sect. Panicum</taxon>
    </lineage>
</organism>
<dbReference type="Gramene" id="PAN38764">
    <property type="protein sequence ID" value="PAN38764"/>
    <property type="gene ID" value="PAHAL_7G196000"/>
</dbReference>
<name>A0A2S3I7X0_9POAL</name>
<proteinExistence type="predicted"/>
<dbReference type="AlphaFoldDB" id="A0A2S3I7X0"/>
<accession>A0A2S3I7X0</accession>
<evidence type="ECO:0000313" key="2">
    <source>
        <dbReference type="EMBL" id="PAN38764.1"/>
    </source>
</evidence>
<sequence>MRTARGEPPPGNHAPTATAMGLRGLRGAAWRIRPARHDEARVRARTRRDAAATSYSVSVGGARGLIIRLAGEEMKSTSGGARRTRTRRPPPSMAAVPRRMFSRQRATWIGRGRRTHGREGNSRHRSEPHGDL</sequence>